<feature type="transmembrane region" description="Helical" evidence="1">
    <location>
        <begin position="7"/>
        <end position="24"/>
    </location>
</feature>
<evidence type="ECO:0000313" key="3">
    <source>
        <dbReference type="EMBL" id="TKJ42198.1"/>
    </source>
</evidence>
<name>A0A532V4V1_UNCL8</name>
<dbReference type="EMBL" id="NJBN01000001">
    <property type="protein sequence ID" value="TKJ42198.1"/>
    <property type="molecule type" value="Genomic_DNA"/>
</dbReference>
<evidence type="ECO:0000259" key="2">
    <source>
        <dbReference type="Pfam" id="PF13860"/>
    </source>
</evidence>
<evidence type="ECO:0000313" key="4">
    <source>
        <dbReference type="Proteomes" id="UP000319619"/>
    </source>
</evidence>
<protein>
    <recommendedName>
        <fullName evidence="2">FlgD/Vpr Ig-like domain-containing protein</fullName>
    </recommendedName>
</protein>
<dbReference type="AlphaFoldDB" id="A0A532V4V1"/>
<evidence type="ECO:0000256" key="1">
    <source>
        <dbReference type="SAM" id="Phobius"/>
    </source>
</evidence>
<proteinExistence type="predicted"/>
<comment type="caution">
    <text evidence="3">The sequence shown here is derived from an EMBL/GenBank/DDBJ whole genome shotgun (WGS) entry which is preliminary data.</text>
</comment>
<dbReference type="Gene3D" id="2.60.40.4070">
    <property type="match status" value="1"/>
</dbReference>
<organism evidence="3 4">
    <name type="scientific">candidate division LCP-89 bacterium B3_LCP</name>
    <dbReference type="NCBI Taxonomy" id="2012998"/>
    <lineage>
        <taxon>Bacteria</taxon>
        <taxon>Pseudomonadati</taxon>
        <taxon>Bacteria division LCP-89</taxon>
    </lineage>
</organism>
<reference evidence="3 4" key="1">
    <citation type="submission" date="2017-06" db="EMBL/GenBank/DDBJ databases">
        <title>Novel microbial phyla capable of carbon fixation and sulfur reduction in deep-sea sediments.</title>
        <authorList>
            <person name="Huang J."/>
            <person name="Baker B."/>
            <person name="Wang Y."/>
        </authorList>
    </citation>
    <scope>NUCLEOTIDE SEQUENCE [LARGE SCALE GENOMIC DNA]</scope>
    <source>
        <strain evidence="3">B3_LCP</strain>
    </source>
</reference>
<dbReference type="Proteomes" id="UP000319619">
    <property type="component" value="Unassembled WGS sequence"/>
</dbReference>
<dbReference type="InterPro" id="IPR025965">
    <property type="entry name" value="FlgD/Vpr_Ig-like"/>
</dbReference>
<dbReference type="InterPro" id="IPR013783">
    <property type="entry name" value="Ig-like_fold"/>
</dbReference>
<dbReference type="NCBIfam" id="TIGR04183">
    <property type="entry name" value="Por_Secre_tail"/>
    <property type="match status" value="1"/>
</dbReference>
<keyword evidence="1" id="KW-1133">Transmembrane helix</keyword>
<accession>A0A532V4V1</accession>
<keyword evidence="1" id="KW-0472">Membrane</keyword>
<keyword evidence="1" id="KW-0812">Transmembrane</keyword>
<dbReference type="Gene3D" id="2.60.40.10">
    <property type="entry name" value="Immunoglobulins"/>
    <property type="match status" value="1"/>
</dbReference>
<dbReference type="InterPro" id="IPR026444">
    <property type="entry name" value="Secre_tail"/>
</dbReference>
<sequence length="336" mass="36145">MLKTLRIFTICCFAIGILAGFYLIPSDDVNSEPEDSPLFAVSLENTTNYISGKGGTGSSPDGSSGGMTPLVTCEVTCGPTCAQTTCGTTCVETCEFTCSNTCEQATCNSTCLATCQTTCSNTCSQPTCESTCVVTCSYTCEDPITLMSFGVGTSGSDIVVYWTTGSEVDNYRFIVWKSLNPDNGFYAIEEVLSAGNGVTTTSYEFTDNAVQPGITYYYKLSDISIYGYETMHATVASATTGIAIEYCLVDNFPNPFNPVTTIRFYLPETSQTELTIHDMRGRLVNTLVNGVVSGGVMHEVIWNATDDRGTFLPSGMYIYRLTAGDQSASGKMVFMK</sequence>
<gene>
    <name evidence="3" type="ORF">CEE37_00540</name>
</gene>
<dbReference type="Pfam" id="PF13860">
    <property type="entry name" value="FlgD_ig"/>
    <property type="match status" value="1"/>
</dbReference>
<feature type="domain" description="FlgD/Vpr Ig-like" evidence="2">
    <location>
        <begin position="261"/>
        <end position="325"/>
    </location>
</feature>